<keyword evidence="3" id="KW-1185">Reference proteome</keyword>
<dbReference type="Proteomes" id="UP000634136">
    <property type="component" value="Unassembled WGS sequence"/>
</dbReference>
<organism evidence="2 3">
    <name type="scientific">Senna tora</name>
    <dbReference type="NCBI Taxonomy" id="362788"/>
    <lineage>
        <taxon>Eukaryota</taxon>
        <taxon>Viridiplantae</taxon>
        <taxon>Streptophyta</taxon>
        <taxon>Embryophyta</taxon>
        <taxon>Tracheophyta</taxon>
        <taxon>Spermatophyta</taxon>
        <taxon>Magnoliopsida</taxon>
        <taxon>eudicotyledons</taxon>
        <taxon>Gunneridae</taxon>
        <taxon>Pentapetalae</taxon>
        <taxon>rosids</taxon>
        <taxon>fabids</taxon>
        <taxon>Fabales</taxon>
        <taxon>Fabaceae</taxon>
        <taxon>Caesalpinioideae</taxon>
        <taxon>Cassia clade</taxon>
        <taxon>Senna</taxon>
    </lineage>
</organism>
<comment type="caution">
    <text evidence="2">The sequence shown here is derived from an EMBL/GenBank/DDBJ whole genome shotgun (WGS) entry which is preliminary data.</text>
</comment>
<reference evidence="2" key="1">
    <citation type="submission" date="2020-09" db="EMBL/GenBank/DDBJ databases">
        <title>Genome-Enabled Discovery of Anthraquinone Biosynthesis in Senna tora.</title>
        <authorList>
            <person name="Kang S.-H."/>
            <person name="Pandey R.P."/>
            <person name="Lee C.-M."/>
            <person name="Sim J.-S."/>
            <person name="Jeong J.-T."/>
            <person name="Choi B.-S."/>
            <person name="Jung M."/>
            <person name="Ginzburg D."/>
            <person name="Zhao K."/>
            <person name="Won S.Y."/>
            <person name="Oh T.-J."/>
            <person name="Yu Y."/>
            <person name="Kim N.-H."/>
            <person name="Lee O.R."/>
            <person name="Lee T.-H."/>
            <person name="Bashyal P."/>
            <person name="Kim T.-S."/>
            <person name="Lee W.-H."/>
            <person name="Kawkins C."/>
            <person name="Kim C.-K."/>
            <person name="Kim J.S."/>
            <person name="Ahn B.O."/>
            <person name="Rhee S.Y."/>
            <person name="Sohng J.K."/>
        </authorList>
    </citation>
    <scope>NUCLEOTIDE SEQUENCE</scope>
    <source>
        <tissue evidence="2">Leaf</tissue>
    </source>
</reference>
<dbReference type="Pfam" id="PF13966">
    <property type="entry name" value="zf-RVT"/>
    <property type="match status" value="1"/>
</dbReference>
<dbReference type="EMBL" id="JAAIUW010000004">
    <property type="protein sequence ID" value="KAF7835886.1"/>
    <property type="molecule type" value="Genomic_DNA"/>
</dbReference>
<evidence type="ECO:0000259" key="1">
    <source>
        <dbReference type="Pfam" id="PF13966"/>
    </source>
</evidence>
<evidence type="ECO:0000313" key="3">
    <source>
        <dbReference type="Proteomes" id="UP000634136"/>
    </source>
</evidence>
<protein>
    <recommendedName>
        <fullName evidence="1">Reverse transcriptase zinc-binding domain-containing protein</fullName>
    </recommendedName>
</protein>
<dbReference type="InterPro" id="IPR026960">
    <property type="entry name" value="RVT-Znf"/>
</dbReference>
<dbReference type="OrthoDB" id="1422427at2759"/>
<name>A0A835C9T5_9FABA</name>
<dbReference type="AlphaFoldDB" id="A0A835C9T5"/>
<sequence length="207" mass="23091">MLGLVRTVGNGEATRIFGDLWVPGLEYRRLLPREGILDFKANVNCLFDVSGRWRMEVMQQILSAEEIATIMKLPHNARRCDDRWTWALTSHGGFTVKSTYHACHSSTPSLATDVEYSSVWQAVWKMNTLPITKLFMWRAGKDILPTAGALQKRGIDINDLCLLCGAEVETCFHALVGCEQVRSNHAMGLKKLGPILDGGSKDLGKEE</sequence>
<gene>
    <name evidence="2" type="ORF">G2W53_010745</name>
</gene>
<accession>A0A835C9T5</accession>
<evidence type="ECO:0000313" key="2">
    <source>
        <dbReference type="EMBL" id="KAF7835886.1"/>
    </source>
</evidence>
<feature type="domain" description="Reverse transcriptase zinc-binding" evidence="1">
    <location>
        <begin position="94"/>
        <end position="181"/>
    </location>
</feature>
<proteinExistence type="predicted"/>